<keyword evidence="1 3" id="KW-0175">Coiled coil</keyword>
<evidence type="ECO:0000313" key="6">
    <source>
        <dbReference type="Proteomes" id="UP001454036"/>
    </source>
</evidence>
<dbReference type="GO" id="GO:0005774">
    <property type="term" value="C:vacuolar membrane"/>
    <property type="evidence" value="ECO:0007669"/>
    <property type="project" value="TreeGrafter"/>
</dbReference>
<dbReference type="InterPro" id="IPR051861">
    <property type="entry name" value="NET_actin-binding_domain"/>
</dbReference>
<protein>
    <recommendedName>
        <fullName evidence="4">NAB domain-containing protein</fullName>
    </recommendedName>
</protein>
<dbReference type="PANTHER" id="PTHR32258:SF28">
    <property type="entry name" value="PROTEIN NETWORKED 3A-RELATED"/>
    <property type="match status" value="1"/>
</dbReference>
<evidence type="ECO:0000256" key="3">
    <source>
        <dbReference type="SAM" id="Coils"/>
    </source>
</evidence>
<accession>A0AAV3R2M6</accession>
<proteinExistence type="inferred from homology"/>
<evidence type="ECO:0000256" key="1">
    <source>
        <dbReference type="ARBA" id="ARBA00023054"/>
    </source>
</evidence>
<keyword evidence="6" id="KW-1185">Reference proteome</keyword>
<dbReference type="PROSITE" id="PS51774">
    <property type="entry name" value="NAB"/>
    <property type="match status" value="1"/>
</dbReference>
<dbReference type="Proteomes" id="UP001454036">
    <property type="component" value="Unassembled WGS sequence"/>
</dbReference>
<evidence type="ECO:0000256" key="2">
    <source>
        <dbReference type="ARBA" id="ARBA00038006"/>
    </source>
</evidence>
<evidence type="ECO:0000259" key="4">
    <source>
        <dbReference type="PROSITE" id="PS51774"/>
    </source>
</evidence>
<dbReference type="AlphaFoldDB" id="A0AAV3R2M6"/>
<reference evidence="5 6" key="1">
    <citation type="submission" date="2024-01" db="EMBL/GenBank/DDBJ databases">
        <title>The complete chloroplast genome sequence of Lithospermum erythrorhizon: insights into the phylogenetic relationship among Boraginaceae species and the maternal lineages of purple gromwells.</title>
        <authorList>
            <person name="Okada T."/>
            <person name="Watanabe K."/>
        </authorList>
    </citation>
    <scope>NUCLEOTIDE SEQUENCE [LARGE SCALE GENOMIC DNA]</scope>
</reference>
<comment type="caution">
    <text evidence="5">The sequence shown here is derived from an EMBL/GenBank/DDBJ whole genome shotgun (WGS) entry which is preliminary data.</text>
</comment>
<dbReference type="PANTHER" id="PTHR32258">
    <property type="entry name" value="PROTEIN NETWORKED 4A"/>
    <property type="match status" value="1"/>
</dbReference>
<dbReference type="GO" id="GO:0003779">
    <property type="term" value="F:actin binding"/>
    <property type="evidence" value="ECO:0007669"/>
    <property type="project" value="InterPro"/>
</dbReference>
<comment type="similarity">
    <text evidence="2">Belongs to the NET family.</text>
</comment>
<dbReference type="EMBL" id="BAABME010006786">
    <property type="protein sequence ID" value="GAA0169295.1"/>
    <property type="molecule type" value="Genomic_DNA"/>
</dbReference>
<feature type="coiled-coil region" evidence="3">
    <location>
        <begin position="143"/>
        <end position="202"/>
    </location>
</feature>
<dbReference type="InterPro" id="IPR011684">
    <property type="entry name" value="NAB"/>
</dbReference>
<dbReference type="Pfam" id="PF07765">
    <property type="entry name" value="KIP1"/>
    <property type="match status" value="1"/>
</dbReference>
<organism evidence="5 6">
    <name type="scientific">Lithospermum erythrorhizon</name>
    <name type="common">Purple gromwell</name>
    <name type="synonym">Lithospermum officinale var. erythrorhizon</name>
    <dbReference type="NCBI Taxonomy" id="34254"/>
    <lineage>
        <taxon>Eukaryota</taxon>
        <taxon>Viridiplantae</taxon>
        <taxon>Streptophyta</taxon>
        <taxon>Embryophyta</taxon>
        <taxon>Tracheophyta</taxon>
        <taxon>Spermatophyta</taxon>
        <taxon>Magnoliopsida</taxon>
        <taxon>eudicotyledons</taxon>
        <taxon>Gunneridae</taxon>
        <taxon>Pentapetalae</taxon>
        <taxon>asterids</taxon>
        <taxon>lamiids</taxon>
        <taxon>Boraginales</taxon>
        <taxon>Boraginaceae</taxon>
        <taxon>Boraginoideae</taxon>
        <taxon>Lithospermeae</taxon>
        <taxon>Lithospermum</taxon>
    </lineage>
</organism>
<name>A0AAV3R2M6_LITER</name>
<feature type="domain" description="NAB" evidence="4">
    <location>
        <begin position="1"/>
        <end position="51"/>
    </location>
</feature>
<evidence type="ECO:0000313" key="5">
    <source>
        <dbReference type="EMBL" id="GAA0169295.1"/>
    </source>
</evidence>
<sequence>MLKVIEEDADSFRQRAEMYYKKRPELINMVEDFYRAHRSLAEQYDLVKLDAGNRLVSPWKTPALSDTKSRLEMSISVSEKSYDSYSDAYELEEESYESEVDDPDPEEEEIVVQVQTEVSSVVVDYEVMKLKEEIEMLKVEVSSNVVDDEVVRLKEEIERLKMENRIQRDQLVEKDEEKREVIRQLSLAMDMLREENVRLREISKKTTTPKKQNPMEFNKPKEGFWKKLFNGSQGPQPTIELKNYNSI</sequence>
<gene>
    <name evidence="5" type="ORF">LIER_23814</name>
</gene>